<keyword evidence="4 13" id="KW-0548">Nucleotidyltransferase</keyword>
<dbReference type="GO" id="GO:0000166">
    <property type="term" value="F:nucleotide binding"/>
    <property type="evidence" value="ECO:0007669"/>
    <property type="project" value="UniProtKB-KW"/>
</dbReference>
<dbReference type="AlphaFoldDB" id="A0AAP9HCT3"/>
<evidence type="ECO:0000256" key="3">
    <source>
        <dbReference type="ARBA" id="ARBA00022694"/>
    </source>
</evidence>
<feature type="domain" description="tRNA nucleotidyltransferase/poly(A) polymerase RNA and SrmB- binding" evidence="11">
    <location>
        <begin position="173"/>
        <end position="232"/>
    </location>
</feature>
<keyword evidence="7" id="KW-0460">Magnesium</keyword>
<evidence type="ECO:0000256" key="5">
    <source>
        <dbReference type="ARBA" id="ARBA00022723"/>
    </source>
</evidence>
<organism evidence="13 14">
    <name type="scientific">Gemella morbillorum</name>
    <dbReference type="NCBI Taxonomy" id="29391"/>
    <lineage>
        <taxon>Bacteria</taxon>
        <taxon>Bacillati</taxon>
        <taxon>Bacillota</taxon>
        <taxon>Bacilli</taxon>
        <taxon>Bacillales</taxon>
        <taxon>Gemellaceae</taxon>
        <taxon>Gemella</taxon>
    </lineage>
</organism>
<dbReference type="Gene3D" id="1.10.3090.10">
    <property type="entry name" value="cca-adding enzyme, domain 2"/>
    <property type="match status" value="1"/>
</dbReference>
<keyword evidence="5" id="KW-0479">Metal-binding</keyword>
<evidence type="ECO:0000256" key="1">
    <source>
        <dbReference type="ARBA" id="ARBA00001946"/>
    </source>
</evidence>
<reference evidence="13 14" key="1">
    <citation type="submission" date="2019-11" db="EMBL/GenBank/DDBJ databases">
        <title>FDA dAtabase for Regulatory Grade micrObial Sequences (FDA-ARGOS): Supporting development and validation of Infectious Disease Dx tests.</title>
        <authorList>
            <person name="Turner S."/>
            <person name="Byrd R."/>
            <person name="Tallon L."/>
            <person name="Sadzewicz L."/>
            <person name="Vavikolanu K."/>
            <person name="Mehta A."/>
            <person name="Aluvathingal J."/>
            <person name="Nadendla S."/>
            <person name="Myers T."/>
            <person name="Yan Y."/>
            <person name="Sichtig H."/>
        </authorList>
    </citation>
    <scope>NUCLEOTIDE SEQUENCE [LARGE SCALE GENOMIC DNA]</scope>
    <source>
        <strain evidence="13 14">FDAARGOS_741</strain>
    </source>
</reference>
<dbReference type="Gene3D" id="3.30.460.10">
    <property type="entry name" value="Beta Polymerase, domain 2"/>
    <property type="match status" value="1"/>
</dbReference>
<dbReference type="GO" id="GO:0046872">
    <property type="term" value="F:metal ion binding"/>
    <property type="evidence" value="ECO:0007669"/>
    <property type="project" value="UniProtKB-KW"/>
</dbReference>
<keyword evidence="14" id="KW-1185">Reference proteome</keyword>
<comment type="cofactor">
    <cofactor evidence="1">
        <name>Mg(2+)</name>
        <dbReference type="ChEBI" id="CHEBI:18420"/>
    </cofactor>
</comment>
<dbReference type="GO" id="GO:0000049">
    <property type="term" value="F:tRNA binding"/>
    <property type="evidence" value="ECO:0007669"/>
    <property type="project" value="TreeGrafter"/>
</dbReference>
<evidence type="ECO:0000256" key="4">
    <source>
        <dbReference type="ARBA" id="ARBA00022695"/>
    </source>
</evidence>
<dbReference type="Pfam" id="PF01743">
    <property type="entry name" value="PolyA_pol"/>
    <property type="match status" value="1"/>
</dbReference>
<dbReference type="Pfam" id="PF13735">
    <property type="entry name" value="tRNA_NucTran2_2"/>
    <property type="match status" value="1"/>
</dbReference>
<dbReference type="GO" id="GO:0004810">
    <property type="term" value="F:CCA tRNA nucleotidyltransferase activity"/>
    <property type="evidence" value="ECO:0007669"/>
    <property type="project" value="UniProtKB-EC"/>
</dbReference>
<evidence type="ECO:0000259" key="12">
    <source>
        <dbReference type="Pfam" id="PF13735"/>
    </source>
</evidence>
<dbReference type="InterPro" id="IPR002646">
    <property type="entry name" value="PolA_pol_head_dom"/>
</dbReference>
<sequence length="382" mass="44784">MQNIFEQKFGKAIDILKIIEKNGYEAYFVGGCVRDYLLDVDFSDIDVTTNALPEQVKEIFGKTIDTGLQHGTVTVIFKGEAYEITTFRTESDYSNHRAPDKVEFVRNLKEDLDRRDFTINAMAMDSRGVIYDFHNGVTDLKNGVIRTVNNPSERFYEDSLRMLRAFRFSSKLNFEIEESTFFAIKKNAKLIEFVSVERIVSEFKKLLVGVGCKNSLEKLISSEIHKYIPFLKYIKTYQDLSPYTFTQSLYYLSYFNNIDSVELKKLKLSNIEIKQIKKYENIKYALDSNTPLELILYKHEKEDVQFVSELFKYYTTEYIANIRLKIHSFYDVEITSKEIIDTINLKPGPWIKDIISQIEKNILLNKLNNRKEEIIDFLLKIK</sequence>
<dbReference type="InterPro" id="IPR032828">
    <property type="entry name" value="PolyA_RNA-bd"/>
</dbReference>
<accession>A0AAP9HCT3</accession>
<dbReference type="RefSeq" id="WP_004631944.1">
    <property type="nucleotide sequence ID" value="NZ_CP046314.1"/>
</dbReference>
<proteinExistence type="inferred from homology"/>
<dbReference type="InterPro" id="IPR043519">
    <property type="entry name" value="NT_sf"/>
</dbReference>
<dbReference type="GO" id="GO:0008033">
    <property type="term" value="P:tRNA processing"/>
    <property type="evidence" value="ECO:0007669"/>
    <property type="project" value="UniProtKB-KW"/>
</dbReference>
<evidence type="ECO:0000313" key="14">
    <source>
        <dbReference type="Proteomes" id="UP000425411"/>
    </source>
</evidence>
<dbReference type="SUPFAM" id="SSF81301">
    <property type="entry name" value="Nucleotidyltransferase"/>
    <property type="match status" value="1"/>
</dbReference>
<dbReference type="InterPro" id="IPR050264">
    <property type="entry name" value="Bact_CCA-adding_enz_type3_sf"/>
</dbReference>
<gene>
    <name evidence="13" type="ORF">FOC49_05745</name>
</gene>
<comment type="similarity">
    <text evidence="9">Belongs to the tRNA nucleotidyltransferase/poly(A) polymerase family.</text>
</comment>
<evidence type="ECO:0000256" key="6">
    <source>
        <dbReference type="ARBA" id="ARBA00022741"/>
    </source>
</evidence>
<dbReference type="NCBIfam" id="NF009814">
    <property type="entry name" value="PRK13299.1"/>
    <property type="match status" value="1"/>
</dbReference>
<evidence type="ECO:0000256" key="9">
    <source>
        <dbReference type="RuleBase" id="RU003953"/>
    </source>
</evidence>
<dbReference type="CDD" id="cd05398">
    <property type="entry name" value="NT_ClassII-CCAase"/>
    <property type="match status" value="1"/>
</dbReference>
<feature type="domain" description="CCA-adding enzyme C-terminal" evidence="12">
    <location>
        <begin position="251"/>
        <end position="378"/>
    </location>
</feature>
<dbReference type="PANTHER" id="PTHR46173:SF1">
    <property type="entry name" value="CCA TRNA NUCLEOTIDYLTRANSFERASE 1, MITOCHONDRIAL"/>
    <property type="match status" value="1"/>
</dbReference>
<dbReference type="Pfam" id="PF12627">
    <property type="entry name" value="PolyA_pol_RNAbd"/>
    <property type="match status" value="1"/>
</dbReference>
<evidence type="ECO:0000313" key="13">
    <source>
        <dbReference type="EMBL" id="QGS09410.1"/>
    </source>
</evidence>
<dbReference type="PANTHER" id="PTHR46173">
    <property type="entry name" value="CCA TRNA NUCLEOTIDYLTRANSFERASE 1, MITOCHONDRIAL"/>
    <property type="match status" value="1"/>
</dbReference>
<evidence type="ECO:0000259" key="10">
    <source>
        <dbReference type="Pfam" id="PF01743"/>
    </source>
</evidence>
<keyword evidence="2 9" id="KW-0808">Transferase</keyword>
<evidence type="ECO:0000256" key="8">
    <source>
        <dbReference type="ARBA" id="ARBA00022884"/>
    </source>
</evidence>
<keyword evidence="3" id="KW-0819">tRNA processing</keyword>
<keyword evidence="8 9" id="KW-0694">RNA-binding</keyword>
<evidence type="ECO:0000259" key="11">
    <source>
        <dbReference type="Pfam" id="PF12627"/>
    </source>
</evidence>
<dbReference type="SUPFAM" id="SSF81891">
    <property type="entry name" value="Poly A polymerase C-terminal region-like"/>
    <property type="match status" value="1"/>
</dbReference>
<name>A0AAP9HCT3_9BACL</name>
<dbReference type="Gene3D" id="1.10.246.80">
    <property type="match status" value="1"/>
</dbReference>
<dbReference type="Proteomes" id="UP000425411">
    <property type="component" value="Chromosome"/>
</dbReference>
<protein>
    <submittedName>
        <fullName evidence="13">CCA tRNA nucleotidyltransferase</fullName>
        <ecNumber evidence="13">2.7.7.72</ecNumber>
    </submittedName>
</protein>
<evidence type="ECO:0000256" key="7">
    <source>
        <dbReference type="ARBA" id="ARBA00022842"/>
    </source>
</evidence>
<feature type="domain" description="Poly A polymerase head" evidence="10">
    <location>
        <begin position="26"/>
        <end position="146"/>
    </location>
</feature>
<dbReference type="InterPro" id="IPR032810">
    <property type="entry name" value="CCA-adding_enz_C"/>
</dbReference>
<evidence type="ECO:0000256" key="2">
    <source>
        <dbReference type="ARBA" id="ARBA00022679"/>
    </source>
</evidence>
<keyword evidence="6" id="KW-0547">Nucleotide-binding</keyword>
<dbReference type="EC" id="2.7.7.72" evidence="13"/>
<dbReference type="EMBL" id="CP046314">
    <property type="protein sequence ID" value="QGS09410.1"/>
    <property type="molecule type" value="Genomic_DNA"/>
</dbReference>